<feature type="domain" description="CcmH/CycL/Ccl2/NrfF N-terminal" evidence="6">
    <location>
        <begin position="10"/>
        <end position="148"/>
    </location>
</feature>
<keyword evidence="5" id="KW-0812">Transmembrane</keyword>
<comment type="function">
    <text evidence="5">Possible subunit of a heme lyase.</text>
</comment>
<geneLocation type="plasmid" evidence="7 8">
    <name>unnamed</name>
</geneLocation>
<dbReference type="Proteomes" id="UP001369958">
    <property type="component" value="Plasmid unnamed"/>
</dbReference>
<keyword evidence="4 5" id="KW-0408">Iron</keyword>
<dbReference type="Gene3D" id="1.10.8.640">
    <property type="entry name" value="Cytochrome C biogenesis protein"/>
    <property type="match status" value="1"/>
</dbReference>
<evidence type="ECO:0000259" key="6">
    <source>
        <dbReference type="Pfam" id="PF03918"/>
    </source>
</evidence>
<dbReference type="InterPro" id="IPR005616">
    <property type="entry name" value="CcmH/CycL/Ccl2/NrfF_N"/>
</dbReference>
<dbReference type="Pfam" id="PF03918">
    <property type="entry name" value="CcmH"/>
    <property type="match status" value="1"/>
</dbReference>
<keyword evidence="8" id="KW-1185">Reference proteome</keyword>
<dbReference type="PANTHER" id="PTHR47601:SF1">
    <property type="entry name" value="CYTOCHROME C-TYPE BIOGENESIS CCMH-LIKE MITOCHONDRIAL PROTEIN"/>
    <property type="match status" value="1"/>
</dbReference>
<evidence type="ECO:0000256" key="2">
    <source>
        <dbReference type="ARBA" id="ARBA00022617"/>
    </source>
</evidence>
<dbReference type="PANTHER" id="PTHR47601">
    <property type="match status" value="1"/>
</dbReference>
<evidence type="ECO:0000256" key="1">
    <source>
        <dbReference type="ARBA" id="ARBA00010342"/>
    </source>
</evidence>
<evidence type="ECO:0000256" key="3">
    <source>
        <dbReference type="ARBA" id="ARBA00022723"/>
    </source>
</evidence>
<accession>A0ABZ2I4X7</accession>
<feature type="transmembrane region" description="Helical" evidence="5">
    <location>
        <begin position="103"/>
        <end position="125"/>
    </location>
</feature>
<sequence>MIIILAIVGTLLAPLSILAVQPDEVLSNPVLEQRARAISSNLRCLVCQNQSIDESDAPLARDLRLIVRERLVSGDTDSEVYDFVVARYGEFVLLNPVFAGHTIFLWVATPVILIASLIMLGIFAVRSRNARTASPDLSADEARILEQLRNG</sequence>
<keyword evidence="7" id="KW-0614">Plasmid</keyword>
<proteinExistence type="inferred from homology"/>
<evidence type="ECO:0000256" key="4">
    <source>
        <dbReference type="ARBA" id="ARBA00023004"/>
    </source>
</evidence>
<organism evidence="7 8">
    <name type="scientific">Pelagibacterium nitratireducens</name>
    <dbReference type="NCBI Taxonomy" id="1046114"/>
    <lineage>
        <taxon>Bacteria</taxon>
        <taxon>Pseudomonadati</taxon>
        <taxon>Pseudomonadota</taxon>
        <taxon>Alphaproteobacteria</taxon>
        <taxon>Hyphomicrobiales</taxon>
        <taxon>Devosiaceae</taxon>
        <taxon>Pelagibacterium</taxon>
    </lineage>
</organism>
<evidence type="ECO:0000256" key="5">
    <source>
        <dbReference type="RuleBase" id="RU364112"/>
    </source>
</evidence>
<evidence type="ECO:0000313" key="8">
    <source>
        <dbReference type="Proteomes" id="UP001369958"/>
    </source>
</evidence>
<reference evidence="7 8" key="1">
    <citation type="submission" date="2024-02" db="EMBL/GenBank/DDBJ databases">
        <title>Complete genome sequence of Pelagibacterium nitratireducens ZH15.</title>
        <authorList>
            <person name="Zhao L.H."/>
        </authorList>
    </citation>
    <scope>NUCLEOTIDE SEQUENCE [LARGE SCALE GENOMIC DNA]</scope>
    <source>
        <strain evidence="7 8">ZH15</strain>
        <plasmid evidence="7 8">unnamed</plasmid>
    </source>
</reference>
<dbReference type="CDD" id="cd16378">
    <property type="entry name" value="CcmH_N"/>
    <property type="match status" value="1"/>
</dbReference>
<name>A0ABZ2I4X7_9HYPH</name>
<dbReference type="EMBL" id="CP146276">
    <property type="protein sequence ID" value="WWT34908.1"/>
    <property type="molecule type" value="Genomic_DNA"/>
</dbReference>
<keyword evidence="3 5" id="KW-0479">Metal-binding</keyword>
<keyword evidence="5" id="KW-0732">Signal</keyword>
<keyword evidence="5" id="KW-1133">Transmembrane helix</keyword>
<evidence type="ECO:0000313" key="7">
    <source>
        <dbReference type="EMBL" id="WWT34908.1"/>
    </source>
</evidence>
<keyword evidence="2 5" id="KW-0349">Heme</keyword>
<comment type="similarity">
    <text evidence="1 5">Belongs to the CcmH/CycL/Ccl2/NrfF family.</text>
</comment>
<gene>
    <name evidence="7" type="ORF">V6617_18890</name>
</gene>
<keyword evidence="5" id="KW-0472">Membrane</keyword>
<dbReference type="InterPro" id="IPR038297">
    <property type="entry name" value="CcmH/CycL/NrfF/Ccl2_sf"/>
</dbReference>
<protein>
    <recommendedName>
        <fullName evidence="5">Cytochrome c-type biogenesis protein</fullName>
    </recommendedName>
</protein>